<dbReference type="EMBL" id="LGGN01000207">
    <property type="protein sequence ID" value="KUK76749.1"/>
    <property type="molecule type" value="Genomic_DNA"/>
</dbReference>
<name>A0A117LZX7_9BACT</name>
<sequence length="302" mass="35392">MARKQKDDLGARMLIAIAKLIAMLPFSVLYFISDLLFPVVYHLARYRRKMVRKNLHNAFPEKGSKEIITLEKGFYHHLCDYFVETVKILRMSEDEMKQRMHFDNPELLNELTQSGSSSLMCLGHYGNWEWVPSIVLHLMPGVEGGLVYKQLHSTSFDQLFYEIRSRFGSYPIEKRSVLRKLIQKRKEGHTIVVGFLTDQRPPRVSDKYWTTFLNQDTPVQTGMEKIARSLSLPVIYLDIEKVKRGFYRGRFVLLSSDASSEKEHAVTERYMRSLEKTVLRAPAYYLWSHNLWKFGKAMEPSR</sequence>
<evidence type="ECO:0000256" key="2">
    <source>
        <dbReference type="ARBA" id="ARBA00022475"/>
    </source>
</evidence>
<protein>
    <recommendedName>
        <fullName evidence="10">Acetyltransferase</fullName>
    </recommendedName>
</protein>
<dbReference type="PANTHER" id="PTHR30606">
    <property type="entry name" value="LIPID A BIOSYNTHESIS LAUROYL ACYLTRANSFERASE"/>
    <property type="match status" value="1"/>
</dbReference>
<proteinExistence type="predicted"/>
<keyword evidence="7" id="KW-0812">Transmembrane</keyword>
<dbReference type="GO" id="GO:0009247">
    <property type="term" value="P:glycolipid biosynthetic process"/>
    <property type="evidence" value="ECO:0007669"/>
    <property type="project" value="UniProtKB-ARBA"/>
</dbReference>
<evidence type="ECO:0000256" key="1">
    <source>
        <dbReference type="ARBA" id="ARBA00004533"/>
    </source>
</evidence>
<evidence type="ECO:0000313" key="8">
    <source>
        <dbReference type="EMBL" id="KUK76749.1"/>
    </source>
</evidence>
<evidence type="ECO:0000256" key="3">
    <source>
        <dbReference type="ARBA" id="ARBA00022519"/>
    </source>
</evidence>
<keyword evidence="6" id="KW-0012">Acyltransferase</keyword>
<accession>A0A117LZX7</accession>
<dbReference type="Pfam" id="PF03279">
    <property type="entry name" value="Lip_A_acyltrans"/>
    <property type="match status" value="1"/>
</dbReference>
<dbReference type="GO" id="GO:0005886">
    <property type="term" value="C:plasma membrane"/>
    <property type="evidence" value="ECO:0007669"/>
    <property type="project" value="UniProtKB-SubCell"/>
</dbReference>
<dbReference type="GO" id="GO:0016746">
    <property type="term" value="F:acyltransferase activity"/>
    <property type="evidence" value="ECO:0007669"/>
    <property type="project" value="UniProtKB-KW"/>
</dbReference>
<keyword evidence="7" id="KW-1133">Transmembrane helix</keyword>
<feature type="transmembrane region" description="Helical" evidence="7">
    <location>
        <begin position="20"/>
        <end position="44"/>
    </location>
</feature>
<evidence type="ECO:0008006" key="10">
    <source>
        <dbReference type="Google" id="ProtNLM"/>
    </source>
</evidence>
<keyword evidence="3" id="KW-0997">Cell inner membrane</keyword>
<keyword evidence="5 7" id="KW-0472">Membrane</keyword>
<dbReference type="PANTHER" id="PTHR30606:SF10">
    <property type="entry name" value="PHOSPHATIDYLINOSITOL MANNOSIDE ACYLTRANSFERASE"/>
    <property type="match status" value="1"/>
</dbReference>
<evidence type="ECO:0000256" key="6">
    <source>
        <dbReference type="ARBA" id="ARBA00023315"/>
    </source>
</evidence>
<comment type="caution">
    <text evidence="8">The sequence shown here is derived from an EMBL/GenBank/DDBJ whole genome shotgun (WGS) entry which is preliminary data.</text>
</comment>
<evidence type="ECO:0000313" key="9">
    <source>
        <dbReference type="Proteomes" id="UP000053860"/>
    </source>
</evidence>
<evidence type="ECO:0000256" key="4">
    <source>
        <dbReference type="ARBA" id="ARBA00022679"/>
    </source>
</evidence>
<dbReference type="InterPro" id="IPR004960">
    <property type="entry name" value="LipA_acyltrans"/>
</dbReference>
<dbReference type="CDD" id="cd07984">
    <property type="entry name" value="LPLAT_LABLAT-like"/>
    <property type="match status" value="1"/>
</dbReference>
<keyword evidence="4" id="KW-0808">Transferase</keyword>
<dbReference type="PATRIC" id="fig|294710.3.peg.1467"/>
<reference evidence="9" key="1">
    <citation type="journal article" date="2015" name="MBio">
        <title>Genome-Resolved Metagenomic Analysis Reveals Roles for Candidate Phyla and Other Microbial Community Members in Biogeochemical Transformations in Oil Reservoirs.</title>
        <authorList>
            <person name="Hu P."/>
            <person name="Tom L."/>
            <person name="Singh A."/>
            <person name="Thomas B.C."/>
            <person name="Baker B.J."/>
            <person name="Piceno Y.M."/>
            <person name="Andersen G.L."/>
            <person name="Banfield J.F."/>
        </authorList>
    </citation>
    <scope>NUCLEOTIDE SEQUENCE [LARGE SCALE GENOMIC DNA]</scope>
</reference>
<evidence type="ECO:0000256" key="5">
    <source>
        <dbReference type="ARBA" id="ARBA00023136"/>
    </source>
</evidence>
<dbReference type="Proteomes" id="UP000053860">
    <property type="component" value="Unassembled WGS sequence"/>
</dbReference>
<comment type="subcellular location">
    <subcellularLocation>
        <location evidence="1">Cell inner membrane</location>
    </subcellularLocation>
</comment>
<keyword evidence="2" id="KW-1003">Cell membrane</keyword>
<gene>
    <name evidence="8" type="ORF">XD92_1077</name>
</gene>
<organism evidence="8 9">
    <name type="scientific">Proteiniphilum acetatigenes</name>
    <dbReference type="NCBI Taxonomy" id="294710"/>
    <lineage>
        <taxon>Bacteria</taxon>
        <taxon>Pseudomonadati</taxon>
        <taxon>Bacteroidota</taxon>
        <taxon>Bacteroidia</taxon>
        <taxon>Bacteroidales</taxon>
        <taxon>Dysgonomonadaceae</taxon>
        <taxon>Proteiniphilum</taxon>
    </lineage>
</organism>
<dbReference type="AlphaFoldDB" id="A0A117LZX7"/>
<evidence type="ECO:0000256" key="7">
    <source>
        <dbReference type="SAM" id="Phobius"/>
    </source>
</evidence>